<proteinExistence type="predicted"/>
<accession>A0ABV6L8D3</accession>
<feature type="signal peptide" evidence="1">
    <location>
        <begin position="1"/>
        <end position="17"/>
    </location>
</feature>
<organism evidence="2 3">
    <name type="scientific">Mucilaginibacter angelicae</name>
    <dbReference type="NCBI Taxonomy" id="869718"/>
    <lineage>
        <taxon>Bacteria</taxon>
        <taxon>Pseudomonadati</taxon>
        <taxon>Bacteroidota</taxon>
        <taxon>Sphingobacteriia</taxon>
        <taxon>Sphingobacteriales</taxon>
        <taxon>Sphingobacteriaceae</taxon>
        <taxon>Mucilaginibacter</taxon>
    </lineage>
</organism>
<keyword evidence="1" id="KW-0732">Signal</keyword>
<dbReference type="Proteomes" id="UP001589828">
    <property type="component" value="Unassembled WGS sequence"/>
</dbReference>
<evidence type="ECO:0000256" key="1">
    <source>
        <dbReference type="SAM" id="SignalP"/>
    </source>
</evidence>
<keyword evidence="3" id="KW-1185">Reference proteome</keyword>
<evidence type="ECO:0000313" key="2">
    <source>
        <dbReference type="EMBL" id="MFC0515736.1"/>
    </source>
</evidence>
<sequence>MKKMLFYLLMITFSAQAKPGQKRINPKKLKMIAFLVKHNDLTPFQKDNLNDYDDAIYERAIYDKRSTMLLAFSAPCRRIQKNT</sequence>
<dbReference type="RefSeq" id="WP_377023537.1">
    <property type="nucleotide sequence ID" value="NZ_JBHLTS010000022.1"/>
</dbReference>
<gene>
    <name evidence="2" type="ORF">ACFFGT_16060</name>
</gene>
<comment type="caution">
    <text evidence="2">The sequence shown here is derived from an EMBL/GenBank/DDBJ whole genome shotgun (WGS) entry which is preliminary data.</text>
</comment>
<reference evidence="2 3" key="1">
    <citation type="submission" date="2024-09" db="EMBL/GenBank/DDBJ databases">
        <authorList>
            <person name="Sun Q."/>
            <person name="Mori K."/>
        </authorList>
    </citation>
    <scope>NUCLEOTIDE SEQUENCE [LARGE SCALE GENOMIC DNA]</scope>
    <source>
        <strain evidence="2 3">NCAIM B.02415</strain>
    </source>
</reference>
<evidence type="ECO:0000313" key="3">
    <source>
        <dbReference type="Proteomes" id="UP001589828"/>
    </source>
</evidence>
<dbReference type="EMBL" id="JBHLTS010000022">
    <property type="protein sequence ID" value="MFC0515736.1"/>
    <property type="molecule type" value="Genomic_DNA"/>
</dbReference>
<name>A0ABV6L8D3_9SPHI</name>
<feature type="chain" id="PRO_5046201497" evidence="1">
    <location>
        <begin position="18"/>
        <end position="83"/>
    </location>
</feature>
<protein>
    <submittedName>
        <fullName evidence="2">Uncharacterized protein</fullName>
    </submittedName>
</protein>